<dbReference type="Gene3D" id="1.10.1740.10">
    <property type="match status" value="1"/>
</dbReference>
<dbReference type="EMBL" id="LR593887">
    <property type="protein sequence ID" value="VTR96704.1"/>
    <property type="molecule type" value="Genomic_DNA"/>
</dbReference>
<evidence type="ECO:0000313" key="1">
    <source>
        <dbReference type="EMBL" id="VIP00643.1"/>
    </source>
</evidence>
<dbReference type="KEGG" id="tim:GMBLW1_33170"/>
<sequence>MPQADATLRPTDLLGPDAARIWQQLLDRYTPALSRWASRNGWQPADVADLVQQVFMRFWEQLATSKAEEIAIRPALRQLRRTVMKEFRQRRPQDQTATVNWSELSLHQGEGSAFQLCRDPRRRLRFTRMLRRLQWEFEPATWQAFWDTTVKRHPVARVAIALGWPKTEVAVARYRVRQRLLKLLKRMRRRPER</sequence>
<keyword evidence="2" id="KW-1185">Reference proteome</keyword>
<name>A0A6C2YHM9_9BACT</name>
<dbReference type="AlphaFoldDB" id="A0A6C2YHM9"/>
<dbReference type="SUPFAM" id="SSF88946">
    <property type="entry name" value="Sigma2 domain of RNA polymerase sigma factors"/>
    <property type="match status" value="1"/>
</dbReference>
<proteinExistence type="predicted"/>
<dbReference type="GO" id="GO:0006352">
    <property type="term" value="P:DNA-templated transcription initiation"/>
    <property type="evidence" value="ECO:0007669"/>
    <property type="project" value="InterPro"/>
</dbReference>
<accession>A0A6C2YHM9</accession>
<protein>
    <submittedName>
        <fullName evidence="1">Uncharacterized protein</fullName>
    </submittedName>
</protein>
<dbReference type="InParanoid" id="A0A6C2YHM9"/>
<dbReference type="Proteomes" id="UP000464378">
    <property type="component" value="Chromosome"/>
</dbReference>
<dbReference type="EMBL" id="LR586016">
    <property type="protein sequence ID" value="VIP00643.1"/>
    <property type="molecule type" value="Genomic_DNA"/>
</dbReference>
<gene>
    <name evidence="1" type="ORF">GMBLW1_33170</name>
</gene>
<dbReference type="InterPro" id="IPR013325">
    <property type="entry name" value="RNA_pol_sigma_r2"/>
</dbReference>
<evidence type="ECO:0000313" key="2">
    <source>
        <dbReference type="Proteomes" id="UP000464378"/>
    </source>
</evidence>
<organism evidence="1">
    <name type="scientific">Tuwongella immobilis</name>
    <dbReference type="NCBI Taxonomy" id="692036"/>
    <lineage>
        <taxon>Bacteria</taxon>
        <taxon>Pseudomonadati</taxon>
        <taxon>Planctomycetota</taxon>
        <taxon>Planctomycetia</taxon>
        <taxon>Gemmatales</taxon>
        <taxon>Gemmataceae</taxon>
        <taxon>Tuwongella</taxon>
    </lineage>
</organism>
<dbReference type="GO" id="GO:0003700">
    <property type="term" value="F:DNA-binding transcription factor activity"/>
    <property type="evidence" value="ECO:0007669"/>
    <property type="project" value="InterPro"/>
</dbReference>
<dbReference type="RefSeq" id="WP_162655845.1">
    <property type="nucleotide sequence ID" value="NZ_LR593887.1"/>
</dbReference>
<reference evidence="1" key="1">
    <citation type="submission" date="2019-04" db="EMBL/GenBank/DDBJ databases">
        <authorList>
            <consortium name="Science for Life Laboratories"/>
        </authorList>
    </citation>
    <scope>NUCLEOTIDE SEQUENCE</scope>
    <source>
        <strain evidence="1">MBLW1</strain>
    </source>
</reference>